<proteinExistence type="predicted"/>
<comment type="caution">
    <text evidence="1">The sequence shown here is derived from an EMBL/GenBank/DDBJ whole genome shotgun (WGS) entry which is preliminary data.</text>
</comment>
<dbReference type="EMBL" id="PDUG01000003">
    <property type="protein sequence ID" value="PIC41756.1"/>
    <property type="molecule type" value="Genomic_DNA"/>
</dbReference>
<dbReference type="Proteomes" id="UP000230233">
    <property type="component" value="Chromosome III"/>
</dbReference>
<accession>A0A2G5UR84</accession>
<sequence>MQKAEKPAILLRPRKLFCWSFLGHGSSSFSSWSTHRHKIKGATNFPVGSRSDFCPGLHEEEDELPWPRKLQQNSFRGRSKIAGFSAFCIRKKPAIC</sequence>
<organism evidence="1 2">
    <name type="scientific">Caenorhabditis nigoni</name>
    <dbReference type="NCBI Taxonomy" id="1611254"/>
    <lineage>
        <taxon>Eukaryota</taxon>
        <taxon>Metazoa</taxon>
        <taxon>Ecdysozoa</taxon>
        <taxon>Nematoda</taxon>
        <taxon>Chromadorea</taxon>
        <taxon>Rhabditida</taxon>
        <taxon>Rhabditina</taxon>
        <taxon>Rhabditomorpha</taxon>
        <taxon>Rhabditoidea</taxon>
        <taxon>Rhabditidae</taxon>
        <taxon>Peloderinae</taxon>
        <taxon>Caenorhabditis</taxon>
    </lineage>
</organism>
<name>A0A2G5UR84_9PELO</name>
<reference evidence="2" key="1">
    <citation type="submission" date="2017-10" db="EMBL/GenBank/DDBJ databases">
        <title>Rapid genome shrinkage in a self-fertile nematode reveals novel sperm competition proteins.</title>
        <authorList>
            <person name="Yin D."/>
            <person name="Schwarz E.M."/>
            <person name="Thomas C.G."/>
            <person name="Felde R.L."/>
            <person name="Korf I.F."/>
            <person name="Cutter A.D."/>
            <person name="Schartner C.M."/>
            <person name="Ralston E.J."/>
            <person name="Meyer B.J."/>
            <person name="Haag E.S."/>
        </authorList>
    </citation>
    <scope>NUCLEOTIDE SEQUENCE [LARGE SCALE GENOMIC DNA]</scope>
    <source>
        <strain evidence="2">JU1422</strain>
    </source>
</reference>
<dbReference type="AlphaFoldDB" id="A0A2G5UR84"/>
<gene>
    <name evidence="1" type="primary">Cnig_chr_III.g9057</name>
    <name evidence="1" type="ORF">B9Z55_009057</name>
</gene>
<evidence type="ECO:0000313" key="2">
    <source>
        <dbReference type="Proteomes" id="UP000230233"/>
    </source>
</evidence>
<protein>
    <submittedName>
        <fullName evidence="1">Uncharacterized protein</fullName>
    </submittedName>
</protein>
<keyword evidence="2" id="KW-1185">Reference proteome</keyword>
<evidence type="ECO:0000313" key="1">
    <source>
        <dbReference type="EMBL" id="PIC41756.1"/>
    </source>
</evidence>